<proteinExistence type="predicted"/>
<dbReference type="EMBL" id="JAXCGZ010009461">
    <property type="protein sequence ID" value="KAK7077190.1"/>
    <property type="molecule type" value="Genomic_DNA"/>
</dbReference>
<feature type="region of interest" description="Disordered" evidence="1">
    <location>
        <begin position="1"/>
        <end position="53"/>
    </location>
</feature>
<evidence type="ECO:0000256" key="1">
    <source>
        <dbReference type="SAM" id="MobiDB-lite"/>
    </source>
</evidence>
<dbReference type="AlphaFoldDB" id="A0AAN8X3B0"/>
<comment type="caution">
    <text evidence="2">The sequence shown here is derived from an EMBL/GenBank/DDBJ whole genome shotgun (WGS) entry which is preliminary data.</text>
</comment>
<sequence>MENKMKRSSRSVMRGSSYSRRSSSRNKEANSSSTTLPTTEAAIAGTGTSKNALRERTGVESLRKAHLELQAAMPTVPPNTKLTLINIIRKYIKERPERKDLSRESAKGIFGVGGSDTLCPSQYETDIDKHYSQVHQITL</sequence>
<dbReference type="Proteomes" id="UP001381693">
    <property type="component" value="Unassembled WGS sequence"/>
</dbReference>
<reference evidence="2 3" key="1">
    <citation type="submission" date="2023-11" db="EMBL/GenBank/DDBJ databases">
        <title>Halocaridina rubra genome assembly.</title>
        <authorList>
            <person name="Smith C."/>
        </authorList>
    </citation>
    <scope>NUCLEOTIDE SEQUENCE [LARGE SCALE GENOMIC DNA]</scope>
    <source>
        <strain evidence="2">EP-1</strain>
        <tissue evidence="2">Whole</tissue>
    </source>
</reference>
<name>A0AAN8X3B0_HALRR</name>
<accession>A0AAN8X3B0</accession>
<keyword evidence="3" id="KW-1185">Reference proteome</keyword>
<protein>
    <submittedName>
        <fullName evidence="2">Uncharacterized protein</fullName>
    </submittedName>
</protein>
<evidence type="ECO:0000313" key="2">
    <source>
        <dbReference type="EMBL" id="KAK7077190.1"/>
    </source>
</evidence>
<organism evidence="2 3">
    <name type="scientific">Halocaridina rubra</name>
    <name type="common">Hawaiian red shrimp</name>
    <dbReference type="NCBI Taxonomy" id="373956"/>
    <lineage>
        <taxon>Eukaryota</taxon>
        <taxon>Metazoa</taxon>
        <taxon>Ecdysozoa</taxon>
        <taxon>Arthropoda</taxon>
        <taxon>Crustacea</taxon>
        <taxon>Multicrustacea</taxon>
        <taxon>Malacostraca</taxon>
        <taxon>Eumalacostraca</taxon>
        <taxon>Eucarida</taxon>
        <taxon>Decapoda</taxon>
        <taxon>Pleocyemata</taxon>
        <taxon>Caridea</taxon>
        <taxon>Atyoidea</taxon>
        <taxon>Atyidae</taxon>
        <taxon>Halocaridina</taxon>
    </lineage>
</organism>
<feature type="compositionally biased region" description="Low complexity" evidence="1">
    <location>
        <begin position="10"/>
        <end position="21"/>
    </location>
</feature>
<evidence type="ECO:0000313" key="3">
    <source>
        <dbReference type="Proteomes" id="UP001381693"/>
    </source>
</evidence>
<gene>
    <name evidence="2" type="ORF">SK128_005544</name>
</gene>